<reference evidence="1 2" key="1">
    <citation type="journal article" date="2018" name="Int. J. Syst. Evol. Microbiol.">
        <title>Uliginosibacterium sediminicola sp. nov., isolated from freshwater sediment.</title>
        <authorList>
            <person name="Hwang W.M."/>
            <person name="Kim S.M."/>
            <person name="Kang K."/>
            <person name="Ahn T.Y."/>
        </authorList>
    </citation>
    <scope>NUCLEOTIDE SEQUENCE [LARGE SCALE GENOMIC DNA]</scope>
    <source>
        <strain evidence="1 2">M1-21</strain>
    </source>
</reference>
<accession>A0ABU9YUZ7</accession>
<name>A0ABU9YUZ7_9RHOO</name>
<keyword evidence="2" id="KW-1185">Reference proteome</keyword>
<dbReference type="EMBL" id="JBDIVE010000001">
    <property type="protein sequence ID" value="MEN3067550.1"/>
    <property type="molecule type" value="Genomic_DNA"/>
</dbReference>
<evidence type="ECO:0000313" key="1">
    <source>
        <dbReference type="EMBL" id="MEN3067550.1"/>
    </source>
</evidence>
<protein>
    <recommendedName>
        <fullName evidence="3">PD-(D/E)XK nuclease superfamily protein</fullName>
    </recommendedName>
</protein>
<dbReference type="Proteomes" id="UP001410394">
    <property type="component" value="Unassembled WGS sequence"/>
</dbReference>
<organism evidence="1 2">
    <name type="scientific">Uliginosibacterium sediminicola</name>
    <dbReference type="NCBI Taxonomy" id="2024550"/>
    <lineage>
        <taxon>Bacteria</taxon>
        <taxon>Pseudomonadati</taxon>
        <taxon>Pseudomonadota</taxon>
        <taxon>Betaproteobacteria</taxon>
        <taxon>Rhodocyclales</taxon>
        <taxon>Zoogloeaceae</taxon>
        <taxon>Uliginosibacterium</taxon>
    </lineage>
</organism>
<proteinExistence type="predicted"/>
<evidence type="ECO:0000313" key="2">
    <source>
        <dbReference type="Proteomes" id="UP001410394"/>
    </source>
</evidence>
<gene>
    <name evidence="1" type="ORF">ABDB84_03600</name>
</gene>
<dbReference type="RefSeq" id="WP_345918315.1">
    <property type="nucleotide sequence ID" value="NZ_JBDIVE010000001.1"/>
</dbReference>
<comment type="caution">
    <text evidence="1">The sequence shown here is derived from an EMBL/GenBank/DDBJ whole genome shotgun (WGS) entry which is preliminary data.</text>
</comment>
<evidence type="ECO:0008006" key="3">
    <source>
        <dbReference type="Google" id="ProtNLM"/>
    </source>
</evidence>
<sequence>MQHSRSLSPAELLISREISAFQERVLKNWRGHEKEGLYELVRALDVIAVGRMLRAEVAQEAERPHEHHCLVGAAVALRPFISAIQGTGGGVPFAPTNTTYSEFAHSYLDACGRLSNLKRLASLEKHGVARTQIISPNHLVIRLKPDSLEWAAREAIFHLRSRYKRDGIDSVAPNEIDWDGLRQRMSSYVDVASEWFIRYDNDWEIVLAYRDAARDFGIGYFESEALPDDVALGGRTFGEWKAACEQALGRVLCHIDFALLLAKKNPIVDLRNVLTIFVRKDDVAEVWQEAGLQAQRIQPTLNALSLNMESIGDWEDCFETPATYYIDFGKDFYLLPCFGAISNPYFALFRHLRRVHEKEWSSGVDRREQVFRQDLATAFPAPRFSIPEHGVKLRRPNGSVLTDIDAVIFDNETGSIALIQLKWHDVFGRSVREWASRKRNLDIANAWVDKVMDWIGSQNAADVAAKLGFRGPRSNFAPQVYVLARYSAAFSGECAQDNRATWLGWPELLHGLENAEGADPIAEIPVCVESFRNQFADVGKTHEKYEFPTLTVELYVD</sequence>